<comment type="caution">
    <text evidence="1">The sequence shown here is derived from an EMBL/GenBank/DDBJ whole genome shotgun (WGS) entry which is preliminary data.</text>
</comment>
<evidence type="ECO:0000313" key="1">
    <source>
        <dbReference type="EMBL" id="KAH8010948.1"/>
    </source>
</evidence>
<gene>
    <name evidence="1" type="ORF">K3G42_016417</name>
</gene>
<reference evidence="1" key="1">
    <citation type="submission" date="2021-08" db="EMBL/GenBank/DDBJ databases">
        <title>The first chromosome-level gecko genome reveals the dynamic sex chromosomes of Neotropical dwarf geckos (Sphaerodactylidae: Sphaerodactylus).</title>
        <authorList>
            <person name="Pinto B.J."/>
            <person name="Keating S.E."/>
            <person name="Gamble T."/>
        </authorList>
    </citation>
    <scope>NUCLEOTIDE SEQUENCE</scope>
    <source>
        <strain evidence="1">TG3544</strain>
    </source>
</reference>
<name>A0ACB8FV22_9SAUR</name>
<accession>A0ACB8FV22</accession>
<organism evidence="1 2">
    <name type="scientific">Sphaerodactylus townsendi</name>
    <dbReference type="NCBI Taxonomy" id="933632"/>
    <lineage>
        <taxon>Eukaryota</taxon>
        <taxon>Metazoa</taxon>
        <taxon>Chordata</taxon>
        <taxon>Craniata</taxon>
        <taxon>Vertebrata</taxon>
        <taxon>Euteleostomi</taxon>
        <taxon>Lepidosauria</taxon>
        <taxon>Squamata</taxon>
        <taxon>Bifurcata</taxon>
        <taxon>Gekkota</taxon>
        <taxon>Sphaerodactylidae</taxon>
        <taxon>Sphaerodactylus</taxon>
    </lineage>
</organism>
<keyword evidence="2" id="KW-1185">Reference proteome</keyword>
<protein>
    <submittedName>
        <fullName evidence="1">Uncharacterized protein</fullName>
    </submittedName>
</protein>
<dbReference type="EMBL" id="CM037624">
    <property type="protein sequence ID" value="KAH8010948.1"/>
    <property type="molecule type" value="Genomic_DNA"/>
</dbReference>
<proteinExistence type="predicted"/>
<sequence>MCSGGTVDIDGSQGDHIGAQGLPLRACLFTGFSTGLRFMDKLFGLECITTDVANSLIRCQMDCSSSLASKKVVARGISRLAVRLGQHSTMHGVLQYLLSRQASHLEYGSVDTARAGWFASVIQRKWSLGGDSIDGIPDVMGVALQILMETDLSVLCRTMPKTKLFGRAY</sequence>
<evidence type="ECO:0000313" key="2">
    <source>
        <dbReference type="Proteomes" id="UP000827872"/>
    </source>
</evidence>
<dbReference type="Proteomes" id="UP000827872">
    <property type="component" value="Linkage Group LG11"/>
</dbReference>